<dbReference type="EMBL" id="MT141415">
    <property type="protein sequence ID" value="QJA60640.1"/>
    <property type="molecule type" value="Genomic_DNA"/>
</dbReference>
<proteinExistence type="predicted"/>
<accession>A0A6M3IST2</accession>
<gene>
    <name evidence="2" type="ORF">MM415A01925_0018</name>
    <name evidence="1" type="ORF">MM415B01087_0034</name>
</gene>
<evidence type="ECO:0000313" key="1">
    <source>
        <dbReference type="EMBL" id="QJA60640.1"/>
    </source>
</evidence>
<organism evidence="1">
    <name type="scientific">viral metagenome</name>
    <dbReference type="NCBI Taxonomy" id="1070528"/>
    <lineage>
        <taxon>unclassified sequences</taxon>
        <taxon>metagenomes</taxon>
        <taxon>organismal metagenomes</taxon>
    </lineage>
</organism>
<protein>
    <submittedName>
        <fullName evidence="1">Uncharacterized protein</fullName>
    </submittedName>
</protein>
<name>A0A6M3IST2_9ZZZZ</name>
<dbReference type="EMBL" id="MT142121">
    <property type="protein sequence ID" value="QJA74800.1"/>
    <property type="molecule type" value="Genomic_DNA"/>
</dbReference>
<evidence type="ECO:0000313" key="2">
    <source>
        <dbReference type="EMBL" id="QJA74800.1"/>
    </source>
</evidence>
<sequence>MNPEEHKERHIKLHKSFDELTADYVSHTEKLLSETTVMELIEWSYSQTINPKESKNQ</sequence>
<dbReference type="AlphaFoldDB" id="A0A6M3IST2"/>
<reference evidence="1" key="1">
    <citation type="submission" date="2020-03" db="EMBL/GenBank/DDBJ databases">
        <title>The deep terrestrial virosphere.</title>
        <authorList>
            <person name="Holmfeldt K."/>
            <person name="Nilsson E."/>
            <person name="Simone D."/>
            <person name="Lopez-Fernandez M."/>
            <person name="Wu X."/>
            <person name="de Brujin I."/>
            <person name="Lundin D."/>
            <person name="Andersson A."/>
            <person name="Bertilsson S."/>
            <person name="Dopson M."/>
        </authorList>
    </citation>
    <scope>NUCLEOTIDE SEQUENCE</scope>
    <source>
        <strain evidence="2">MM415A01925</strain>
        <strain evidence="1">MM415B01087</strain>
    </source>
</reference>